<feature type="domain" description="Rhodanese" evidence="1">
    <location>
        <begin position="384"/>
        <end position="472"/>
    </location>
</feature>
<sequence>MATIFIPTPLRKFTNGSVKIEIRANSVSELLEELSREYPDLRKYLYTAEGKIPSFINIFVDEDDIRNLDMEKTKIKESSVISIVPAIAGGADEVTFSKEELARYNRHIIIPEFGMEAQKKLKKARVLVVGSGGLGSPVLLYLAAAGVGTIGIIDFDTVDDSNLHRQVLFGVGEIGQAKVDAAKKRLEGINPYIDIRVYNEQLTSKNALGLISQYDVVADGTDNFPTRYLVNDACVLTGRTNVYASIFQFEGQVSVFNHRNKEGVLGPNYRDLYDTPPPAGLVPSCAEGGVLGVLPGIIGSLQALEVLKVITGVGEPLSGKLYIFDALSFQSRTFTIKRKDTNPLNGKNPTIRELIDYEQFCGMKAVERKVKEVTAEDLYNLRVNGDDFQLIDVREEYEYEIVNLGGELIPLAAVLDHADKISRDKKVVVHCKMGGRSAKAIRDLEEHHGFTNLYNLKGGILEYLEEYEPDLEKY</sequence>
<dbReference type="CDD" id="cd00757">
    <property type="entry name" value="ThiF_MoeB_HesA_family"/>
    <property type="match status" value="1"/>
</dbReference>
<dbReference type="SUPFAM" id="SSF54285">
    <property type="entry name" value="MoaD/ThiS"/>
    <property type="match status" value="1"/>
</dbReference>
<proteinExistence type="predicted"/>
<dbReference type="NCBIfam" id="NF004281">
    <property type="entry name" value="PRK05690.1"/>
    <property type="match status" value="1"/>
</dbReference>
<dbReference type="PROSITE" id="PS50206">
    <property type="entry name" value="RHODANESE_3"/>
    <property type="match status" value="1"/>
</dbReference>
<organism evidence="2 3">
    <name type="scientific">Negadavirga shengliensis</name>
    <dbReference type="NCBI Taxonomy" id="1389218"/>
    <lineage>
        <taxon>Bacteria</taxon>
        <taxon>Pseudomonadati</taxon>
        <taxon>Bacteroidota</taxon>
        <taxon>Cytophagia</taxon>
        <taxon>Cytophagales</taxon>
        <taxon>Cyclobacteriaceae</taxon>
        <taxon>Negadavirga</taxon>
    </lineage>
</organism>
<comment type="caution">
    <text evidence="2">The sequence shown here is derived from an EMBL/GenBank/DDBJ whole genome shotgun (WGS) entry which is preliminary data.</text>
</comment>
<keyword evidence="3" id="KW-1185">Reference proteome</keyword>
<dbReference type="Pfam" id="PF00899">
    <property type="entry name" value="ThiF"/>
    <property type="match status" value="1"/>
</dbReference>
<dbReference type="InterPro" id="IPR001763">
    <property type="entry name" value="Rhodanese-like_dom"/>
</dbReference>
<dbReference type="InterPro" id="IPR012675">
    <property type="entry name" value="Beta-grasp_dom_sf"/>
</dbReference>
<dbReference type="InterPro" id="IPR000594">
    <property type="entry name" value="ThiF_NAD_FAD-bd"/>
</dbReference>
<evidence type="ECO:0000313" key="3">
    <source>
        <dbReference type="Proteomes" id="UP001595818"/>
    </source>
</evidence>
<protein>
    <submittedName>
        <fullName evidence="2">Molybdopterin-synthase adenylyltransferase MoeB</fullName>
    </submittedName>
</protein>
<dbReference type="CDD" id="cd00158">
    <property type="entry name" value="RHOD"/>
    <property type="match status" value="1"/>
</dbReference>
<dbReference type="EMBL" id="JBHSJJ010000012">
    <property type="protein sequence ID" value="MFC4873655.1"/>
    <property type="molecule type" value="Genomic_DNA"/>
</dbReference>
<dbReference type="RefSeq" id="WP_377066728.1">
    <property type="nucleotide sequence ID" value="NZ_JBHSJJ010000012.1"/>
</dbReference>
<dbReference type="InterPro" id="IPR045886">
    <property type="entry name" value="ThiF/MoeB/HesA"/>
</dbReference>
<reference evidence="3" key="1">
    <citation type="journal article" date="2019" name="Int. J. Syst. Evol. Microbiol.">
        <title>The Global Catalogue of Microorganisms (GCM) 10K type strain sequencing project: providing services to taxonomists for standard genome sequencing and annotation.</title>
        <authorList>
            <consortium name="The Broad Institute Genomics Platform"/>
            <consortium name="The Broad Institute Genome Sequencing Center for Infectious Disease"/>
            <person name="Wu L."/>
            <person name="Ma J."/>
        </authorList>
    </citation>
    <scope>NUCLEOTIDE SEQUENCE [LARGE SCALE GENOMIC DNA]</scope>
    <source>
        <strain evidence="3">CGMCC 4.7466</strain>
    </source>
</reference>
<dbReference type="Pfam" id="PF00581">
    <property type="entry name" value="Rhodanese"/>
    <property type="match status" value="1"/>
</dbReference>
<dbReference type="PANTHER" id="PTHR10953:SF102">
    <property type="entry name" value="ADENYLYLTRANSFERASE AND SULFURTRANSFERASE MOCS3"/>
    <property type="match status" value="1"/>
</dbReference>
<name>A0ABV9T4J0_9BACT</name>
<keyword evidence="2" id="KW-0808">Transferase</keyword>
<accession>A0ABV9T4J0</accession>
<dbReference type="InterPro" id="IPR003749">
    <property type="entry name" value="ThiS/MoaD-like"/>
</dbReference>
<dbReference type="GO" id="GO:0016779">
    <property type="term" value="F:nucleotidyltransferase activity"/>
    <property type="evidence" value="ECO:0007669"/>
    <property type="project" value="UniProtKB-KW"/>
</dbReference>
<dbReference type="SUPFAM" id="SSF69572">
    <property type="entry name" value="Activating enzymes of the ubiquitin-like proteins"/>
    <property type="match status" value="1"/>
</dbReference>
<dbReference type="InterPro" id="IPR035985">
    <property type="entry name" value="Ubiquitin-activating_enz"/>
</dbReference>
<dbReference type="PANTHER" id="PTHR10953">
    <property type="entry name" value="UBIQUITIN-ACTIVATING ENZYME E1"/>
    <property type="match status" value="1"/>
</dbReference>
<evidence type="ECO:0000313" key="2">
    <source>
        <dbReference type="EMBL" id="MFC4873655.1"/>
    </source>
</evidence>
<gene>
    <name evidence="2" type="primary">moeB</name>
    <name evidence="2" type="ORF">ACFPFU_18275</name>
</gene>
<dbReference type="Proteomes" id="UP001595818">
    <property type="component" value="Unassembled WGS sequence"/>
</dbReference>
<keyword evidence="2" id="KW-0548">Nucleotidyltransferase</keyword>
<dbReference type="Pfam" id="PF02597">
    <property type="entry name" value="ThiS"/>
    <property type="match status" value="1"/>
</dbReference>
<dbReference type="Gene3D" id="3.40.50.720">
    <property type="entry name" value="NAD(P)-binding Rossmann-like Domain"/>
    <property type="match status" value="1"/>
</dbReference>
<dbReference type="Gene3D" id="3.10.20.30">
    <property type="match status" value="1"/>
</dbReference>
<evidence type="ECO:0000259" key="1">
    <source>
        <dbReference type="PROSITE" id="PS50206"/>
    </source>
</evidence>
<dbReference type="InterPro" id="IPR036873">
    <property type="entry name" value="Rhodanese-like_dom_sf"/>
</dbReference>
<dbReference type="Gene3D" id="3.40.250.10">
    <property type="entry name" value="Rhodanese-like domain"/>
    <property type="match status" value="1"/>
</dbReference>
<dbReference type="InterPro" id="IPR016155">
    <property type="entry name" value="Mopterin_synth/thiamin_S_b"/>
</dbReference>
<dbReference type="SMART" id="SM00450">
    <property type="entry name" value="RHOD"/>
    <property type="match status" value="1"/>
</dbReference>